<dbReference type="EMBL" id="BAAACX010000017">
    <property type="protein sequence ID" value="GAA0404134.1"/>
    <property type="molecule type" value="Genomic_DNA"/>
</dbReference>
<keyword evidence="2" id="KW-1185">Reference proteome</keyword>
<reference evidence="2" key="1">
    <citation type="journal article" date="2019" name="Int. J. Syst. Evol. Microbiol.">
        <title>The Global Catalogue of Microorganisms (GCM) 10K type strain sequencing project: providing services to taxonomists for standard genome sequencing and annotation.</title>
        <authorList>
            <consortium name="The Broad Institute Genomics Platform"/>
            <consortium name="The Broad Institute Genome Sequencing Center for Infectious Disease"/>
            <person name="Wu L."/>
            <person name="Ma J."/>
        </authorList>
    </citation>
    <scope>NUCLEOTIDE SEQUENCE [LARGE SCALE GENOMIC DNA]</scope>
    <source>
        <strain evidence="2">JCM 12774</strain>
    </source>
</reference>
<gene>
    <name evidence="1" type="ORF">GCM10008933_38170</name>
</gene>
<protein>
    <submittedName>
        <fullName evidence="1">Uncharacterized protein</fullName>
    </submittedName>
</protein>
<comment type="caution">
    <text evidence="1">The sequence shown here is derived from an EMBL/GenBank/DDBJ whole genome shotgun (WGS) entry which is preliminary data.</text>
</comment>
<sequence>MPIFNFHIDILILFFYHWIHLNGLNLDAYISKLKYHISEHFHMDRINKTDLPRSWENPFILFDQILFDDYTVSFIVLI</sequence>
<accession>A0ABP3IHH3</accession>
<name>A0ABP3IHH3_9BACL</name>
<dbReference type="Proteomes" id="UP001500340">
    <property type="component" value="Unassembled WGS sequence"/>
</dbReference>
<evidence type="ECO:0000313" key="2">
    <source>
        <dbReference type="Proteomes" id="UP001500340"/>
    </source>
</evidence>
<proteinExistence type="predicted"/>
<organism evidence="1 2">
    <name type="scientific">Paenibacillus motobuensis</name>
    <dbReference type="NCBI Taxonomy" id="295324"/>
    <lineage>
        <taxon>Bacteria</taxon>
        <taxon>Bacillati</taxon>
        <taxon>Bacillota</taxon>
        <taxon>Bacilli</taxon>
        <taxon>Bacillales</taxon>
        <taxon>Paenibacillaceae</taxon>
        <taxon>Paenibacillus</taxon>
    </lineage>
</organism>
<evidence type="ECO:0000313" key="1">
    <source>
        <dbReference type="EMBL" id="GAA0404134.1"/>
    </source>
</evidence>